<feature type="transmembrane region" description="Helical" evidence="5">
    <location>
        <begin position="369"/>
        <end position="389"/>
    </location>
</feature>
<keyword evidence="4 5" id="KW-0472">Membrane</keyword>
<dbReference type="GO" id="GO:0016874">
    <property type="term" value="F:ligase activity"/>
    <property type="evidence" value="ECO:0007669"/>
    <property type="project" value="UniProtKB-KW"/>
</dbReference>
<dbReference type="AlphaFoldDB" id="A0A562E1F7"/>
<feature type="transmembrane region" description="Helical" evidence="5">
    <location>
        <begin position="273"/>
        <end position="291"/>
    </location>
</feature>
<feature type="transmembrane region" description="Helical" evidence="5">
    <location>
        <begin position="238"/>
        <end position="261"/>
    </location>
</feature>
<dbReference type="Proteomes" id="UP000317573">
    <property type="component" value="Unassembled WGS sequence"/>
</dbReference>
<keyword evidence="7" id="KW-0436">Ligase</keyword>
<dbReference type="InterPro" id="IPR051533">
    <property type="entry name" value="WaaL-like"/>
</dbReference>
<sequence length="458" mass="49223">MPLHRIGQTRSSRHTGLARLTFTASRSHVQVVTPGHDRYSQLVTSETSLKPRVPIIVVIALIWAIVVDIPTGIGLGPMSLSGAATLGVAVVLLSMTPALFIARTSTVPRRAKSLSKEPYMAGKLSHPALPVALKMFVGWTIITLALRPSPEGLQNTAVYVIFVATIPIFATSSSAGTADWILRAFRHVSLVVGAIAAAQSLAGVEIYGPRSVALVLMILVAVTLVMPKRSRFDRLLPFLLIAACALTLSRTAFFVSAILIPVSMLLSAGRGKIIKVMAAAVPAYLIMYWLITTWAPLRDRFLEGDAGYNFGGVAVNTSGRSVLWEMTIHSWRDAFWIGHGPGSASAMISPQFRNISHPHNEYLRILHDFGTVGLALFAVGMVMLIAWTWRRAVRLGHPIHKAATLALIGIAAVSVTDNVLVYPFVMLPAAVLVGASMAYSLKNPQDDSSSNQKVLSAA</sequence>
<dbReference type="PANTHER" id="PTHR37422:SF13">
    <property type="entry name" value="LIPOPOLYSACCHARIDE BIOSYNTHESIS PROTEIN PA4999-RELATED"/>
    <property type="match status" value="1"/>
</dbReference>
<accession>A0A562E1F7</accession>
<evidence type="ECO:0000256" key="2">
    <source>
        <dbReference type="ARBA" id="ARBA00022692"/>
    </source>
</evidence>
<evidence type="ECO:0000256" key="5">
    <source>
        <dbReference type="SAM" id="Phobius"/>
    </source>
</evidence>
<feature type="transmembrane region" description="Helical" evidence="5">
    <location>
        <begin position="152"/>
        <end position="172"/>
    </location>
</feature>
<name>A0A562E1F7_RHORH</name>
<evidence type="ECO:0000313" key="8">
    <source>
        <dbReference type="Proteomes" id="UP000317573"/>
    </source>
</evidence>
<evidence type="ECO:0000256" key="4">
    <source>
        <dbReference type="ARBA" id="ARBA00023136"/>
    </source>
</evidence>
<evidence type="ECO:0000256" key="3">
    <source>
        <dbReference type="ARBA" id="ARBA00022989"/>
    </source>
</evidence>
<keyword evidence="2 5" id="KW-0812">Transmembrane</keyword>
<feature type="transmembrane region" description="Helical" evidence="5">
    <location>
        <begin position="82"/>
        <end position="103"/>
    </location>
</feature>
<protein>
    <submittedName>
        <fullName evidence="7">O-antigen ligase</fullName>
    </submittedName>
</protein>
<feature type="transmembrane region" description="Helical" evidence="5">
    <location>
        <begin position="124"/>
        <end position="146"/>
    </location>
</feature>
<feature type="transmembrane region" description="Helical" evidence="5">
    <location>
        <begin position="420"/>
        <end position="441"/>
    </location>
</feature>
<dbReference type="GO" id="GO:0016020">
    <property type="term" value="C:membrane"/>
    <property type="evidence" value="ECO:0007669"/>
    <property type="project" value="UniProtKB-SubCell"/>
</dbReference>
<proteinExistence type="predicted"/>
<dbReference type="InterPro" id="IPR007016">
    <property type="entry name" value="O-antigen_ligase-rel_domated"/>
</dbReference>
<dbReference type="Pfam" id="PF04932">
    <property type="entry name" value="Wzy_C"/>
    <property type="match status" value="1"/>
</dbReference>
<comment type="caution">
    <text evidence="7">The sequence shown here is derived from an EMBL/GenBank/DDBJ whole genome shotgun (WGS) entry which is preliminary data.</text>
</comment>
<feature type="domain" description="O-antigen ligase-related" evidence="6">
    <location>
        <begin position="238"/>
        <end position="378"/>
    </location>
</feature>
<dbReference type="EMBL" id="VLJT01000028">
    <property type="protein sequence ID" value="TWH15670.1"/>
    <property type="molecule type" value="Genomic_DNA"/>
</dbReference>
<gene>
    <name evidence="7" type="ORF">L618_000300002440</name>
</gene>
<keyword evidence="3 5" id="KW-1133">Transmembrane helix</keyword>
<reference evidence="7 8" key="1">
    <citation type="submission" date="2019-07" db="EMBL/GenBank/DDBJ databases">
        <title>Genome sequencing of lignin-degrading bacterial isolates.</title>
        <authorList>
            <person name="Gladden J."/>
        </authorList>
    </citation>
    <scope>NUCLEOTIDE SEQUENCE [LARGE SCALE GENOMIC DNA]</scope>
    <source>
        <strain evidence="7 8">J45</strain>
    </source>
</reference>
<feature type="transmembrane region" description="Helical" evidence="5">
    <location>
        <begin position="207"/>
        <end position="226"/>
    </location>
</feature>
<comment type="subcellular location">
    <subcellularLocation>
        <location evidence="1">Membrane</location>
        <topology evidence="1">Multi-pass membrane protein</topology>
    </subcellularLocation>
</comment>
<evidence type="ECO:0000256" key="1">
    <source>
        <dbReference type="ARBA" id="ARBA00004141"/>
    </source>
</evidence>
<evidence type="ECO:0000259" key="6">
    <source>
        <dbReference type="Pfam" id="PF04932"/>
    </source>
</evidence>
<dbReference type="PANTHER" id="PTHR37422">
    <property type="entry name" value="TEICHURONIC ACID BIOSYNTHESIS PROTEIN TUAE"/>
    <property type="match status" value="1"/>
</dbReference>
<evidence type="ECO:0000313" key="7">
    <source>
        <dbReference type="EMBL" id="TWH15670.1"/>
    </source>
</evidence>
<feature type="transmembrane region" description="Helical" evidence="5">
    <location>
        <begin position="55"/>
        <end position="76"/>
    </location>
</feature>
<organism evidence="7 8">
    <name type="scientific">Rhodococcus rhodochrous J45</name>
    <dbReference type="NCBI Taxonomy" id="935266"/>
    <lineage>
        <taxon>Bacteria</taxon>
        <taxon>Bacillati</taxon>
        <taxon>Actinomycetota</taxon>
        <taxon>Actinomycetes</taxon>
        <taxon>Mycobacteriales</taxon>
        <taxon>Nocardiaceae</taxon>
        <taxon>Rhodococcus</taxon>
    </lineage>
</organism>